<gene>
    <name evidence="2" type="ORF">CSSPJE1EN2_LOCUS442</name>
</gene>
<evidence type="ECO:0000256" key="1">
    <source>
        <dbReference type="SAM" id="MobiDB-lite"/>
    </source>
</evidence>
<evidence type="ECO:0000313" key="2">
    <source>
        <dbReference type="EMBL" id="CAK9857447.1"/>
    </source>
</evidence>
<keyword evidence="3" id="KW-1185">Reference proteome</keyword>
<feature type="region of interest" description="Disordered" evidence="1">
    <location>
        <begin position="1"/>
        <end position="80"/>
    </location>
</feature>
<dbReference type="EMBL" id="OZ023702">
    <property type="protein sequence ID" value="CAK9857447.1"/>
    <property type="molecule type" value="Genomic_DNA"/>
</dbReference>
<proteinExistence type="predicted"/>
<feature type="compositionally biased region" description="Basic and acidic residues" evidence="1">
    <location>
        <begin position="38"/>
        <end position="48"/>
    </location>
</feature>
<sequence length="130" mass="14141">MKQSRAELGNSNGKPGRTTQMSKGEQQNAGSKVARRSAGREEQHDASGNERGGQASERASSKGTKEQDSGASMSKDYELREASSRMITDLLHPLRSTRSSIINHYLPTFQSGFLAKISSQIINYGEVHDG</sequence>
<feature type="compositionally biased region" description="Polar residues" evidence="1">
    <location>
        <begin position="1"/>
        <end position="30"/>
    </location>
</feature>
<dbReference type="Proteomes" id="UP001497522">
    <property type="component" value="Chromosome 1"/>
</dbReference>
<reference evidence="2 3" key="1">
    <citation type="submission" date="2024-03" db="EMBL/GenBank/DDBJ databases">
        <authorList>
            <consortium name="ELIXIR-Norway"/>
            <consortium name="Elixir Norway"/>
        </authorList>
    </citation>
    <scope>NUCLEOTIDE SEQUENCE [LARGE SCALE GENOMIC DNA]</scope>
</reference>
<accession>A0ABP1A4D6</accession>
<evidence type="ECO:0000313" key="3">
    <source>
        <dbReference type="Proteomes" id="UP001497522"/>
    </source>
</evidence>
<feature type="compositionally biased region" description="Basic and acidic residues" evidence="1">
    <location>
        <begin position="59"/>
        <end position="68"/>
    </location>
</feature>
<protein>
    <submittedName>
        <fullName evidence="2">Uncharacterized protein</fullName>
    </submittedName>
</protein>
<organism evidence="2 3">
    <name type="scientific">Sphagnum jensenii</name>
    <dbReference type="NCBI Taxonomy" id="128206"/>
    <lineage>
        <taxon>Eukaryota</taxon>
        <taxon>Viridiplantae</taxon>
        <taxon>Streptophyta</taxon>
        <taxon>Embryophyta</taxon>
        <taxon>Bryophyta</taxon>
        <taxon>Sphagnophytina</taxon>
        <taxon>Sphagnopsida</taxon>
        <taxon>Sphagnales</taxon>
        <taxon>Sphagnaceae</taxon>
        <taxon>Sphagnum</taxon>
    </lineage>
</organism>
<name>A0ABP1A4D6_9BRYO</name>